<evidence type="ECO:0000259" key="2">
    <source>
        <dbReference type="PROSITE" id="PS50888"/>
    </source>
</evidence>
<keyword evidence="4" id="KW-1185">Reference proteome</keyword>
<dbReference type="InterPro" id="IPR011598">
    <property type="entry name" value="bHLH_dom"/>
</dbReference>
<feature type="compositionally biased region" description="Low complexity" evidence="1">
    <location>
        <begin position="193"/>
        <end position="203"/>
    </location>
</feature>
<reference evidence="3" key="1">
    <citation type="submission" date="2022-07" db="EMBL/GenBank/DDBJ databases">
        <title>Genome Sequence of Physisporinus lineatus.</title>
        <authorList>
            <person name="Buettner E."/>
        </authorList>
    </citation>
    <scope>NUCLEOTIDE SEQUENCE</scope>
    <source>
        <strain evidence="3">VT162</strain>
    </source>
</reference>
<feature type="compositionally biased region" description="Low complexity" evidence="1">
    <location>
        <begin position="276"/>
        <end position="307"/>
    </location>
</feature>
<feature type="region of interest" description="Disordered" evidence="1">
    <location>
        <begin position="875"/>
        <end position="894"/>
    </location>
</feature>
<evidence type="ECO:0000313" key="3">
    <source>
        <dbReference type="EMBL" id="KAJ3490787.1"/>
    </source>
</evidence>
<dbReference type="PROSITE" id="PS50888">
    <property type="entry name" value="BHLH"/>
    <property type="match status" value="1"/>
</dbReference>
<feature type="region of interest" description="Disordered" evidence="1">
    <location>
        <begin position="176"/>
        <end position="210"/>
    </location>
</feature>
<feature type="domain" description="BHLH" evidence="2">
    <location>
        <begin position="309"/>
        <end position="386"/>
    </location>
</feature>
<accession>A0AAD5VGJ7</accession>
<dbReference type="SMART" id="SM00353">
    <property type="entry name" value="HLH"/>
    <property type="match status" value="1"/>
</dbReference>
<name>A0AAD5VGJ7_9APHY</name>
<organism evidence="3 4">
    <name type="scientific">Meripilus lineatus</name>
    <dbReference type="NCBI Taxonomy" id="2056292"/>
    <lineage>
        <taxon>Eukaryota</taxon>
        <taxon>Fungi</taxon>
        <taxon>Dikarya</taxon>
        <taxon>Basidiomycota</taxon>
        <taxon>Agaricomycotina</taxon>
        <taxon>Agaricomycetes</taxon>
        <taxon>Polyporales</taxon>
        <taxon>Meripilaceae</taxon>
        <taxon>Meripilus</taxon>
    </lineage>
</organism>
<feature type="compositionally biased region" description="Low complexity" evidence="1">
    <location>
        <begin position="47"/>
        <end position="64"/>
    </location>
</feature>
<feature type="compositionally biased region" description="Acidic residues" evidence="1">
    <location>
        <begin position="429"/>
        <end position="458"/>
    </location>
</feature>
<feature type="region of interest" description="Disordered" evidence="1">
    <location>
        <begin position="44"/>
        <end position="83"/>
    </location>
</feature>
<feature type="compositionally biased region" description="Polar residues" evidence="1">
    <location>
        <begin position="526"/>
        <end position="535"/>
    </location>
</feature>
<sequence length="1079" mass="117188">MSTPSSSSSSVNSPSSSLEDSLKIDLTLDDMSFTDGRSDPLEFLLQSISTSPDSTDSSSSSSSSQANSPPEWPQMPAWPQDTKLGDMNSDFDFSFPMDLDFNSNPAVDPSSLHFNTSMFSQQSTAIVPDNEFLMTSNALADEVLAGSMFSFDSPVNPWTPQPAPVFNRRLSITSSSSSSGASLSPVIEHRPPVSTSSVSSGSSDNGHVENDPAFELAQRVRQVAGVTLAVPVSAQVQQMAAAGGQAKLPIPRLPRSNAIAVPIKRVTIKPPPSPEPSFSSASGSPPSESPEAFSTSNSQSSQPTSTTGRAKTSHTTIERRYRTNLNARITGLKQAVPALRVLEPKSASEGYRDVVDSRGFVDGVKVARKMSKANILGKATEYIRVLKKRESRLKREQDGLKSLIAGLVGGPALLKEWEREWRDKFGGEEKDEVEDDNLGGGSDDEDGDGEDSDGEDEEGRARKKMKVVKPVKKEKVSKPAPPPIPTVPGAVPEKRKRGRPRKNPLPPVVPSLQPNQQLAYPEPATSAPSQMPVQQHGQPVPQYLLAAFAFFSVFNSPIAKSYHSGPSYPHTHVPHHGTVLTKVPSPQPSAPTPEFMMYGYGLHDIVQAFHLLVSTLVLFYVILPWLSGLMRQNTITSAILTRLASIFDPSLVKVEQTPNAVSVGALQDNIKIAAHTRKALTDVLVPEKRGATDEADYLRAALGVSTGVTGLLQGVMRAARTDRGIELNQLEQRAWVRLGELVAIDSNASMTTRLQTYWCMSWHISTFSASPAELSTLALIIRPLSSAKASSLWDRARNRDVLRPYEKLVLHNMTIDDAAEWLAKWQTWHKDEAKGRCAACEKRTPLGVLAAILIRERLRRHAASLFVKTVVPPRADNDEVDSENDTVPVSYDEEKELKDEKERRETIEAGKAIGGRTADLALLLEKIWNAGFCAPEEALPARNGDATTTSAQDEDINCEDEHDLASTDEAEIRSLLSATLIYKRIFPSALHSCGGDGLSSSAVPGGVSVILSPPPSPSRKNLALHTALKAALDSRAFEAFEGAARKEDEELGVRLDCARDRVADMLVELEKPGRRFGRY</sequence>
<dbReference type="Gene3D" id="4.10.280.10">
    <property type="entry name" value="Helix-loop-helix DNA-binding domain"/>
    <property type="match status" value="1"/>
</dbReference>
<dbReference type="AlphaFoldDB" id="A0AAD5VGJ7"/>
<feature type="compositionally biased region" description="Basic residues" evidence="1">
    <location>
        <begin position="461"/>
        <end position="470"/>
    </location>
</feature>
<dbReference type="Gene3D" id="3.40.630.30">
    <property type="match status" value="1"/>
</dbReference>
<dbReference type="EMBL" id="JANAWD010000022">
    <property type="protein sequence ID" value="KAJ3490787.1"/>
    <property type="molecule type" value="Genomic_DNA"/>
</dbReference>
<feature type="compositionally biased region" description="Low complexity" evidence="1">
    <location>
        <begin position="1"/>
        <end position="17"/>
    </location>
</feature>
<dbReference type="SUPFAM" id="SSF47459">
    <property type="entry name" value="HLH, helix-loop-helix DNA-binding domain"/>
    <property type="match status" value="1"/>
</dbReference>
<evidence type="ECO:0000256" key="1">
    <source>
        <dbReference type="SAM" id="MobiDB-lite"/>
    </source>
</evidence>
<feature type="region of interest" description="Disordered" evidence="1">
    <location>
        <begin position="425"/>
        <end position="535"/>
    </location>
</feature>
<feature type="region of interest" description="Disordered" evidence="1">
    <location>
        <begin position="265"/>
        <end position="322"/>
    </location>
</feature>
<comment type="caution">
    <text evidence="3">The sequence shown here is derived from an EMBL/GenBank/DDBJ whole genome shotgun (WGS) entry which is preliminary data.</text>
</comment>
<dbReference type="GO" id="GO:0046983">
    <property type="term" value="F:protein dimerization activity"/>
    <property type="evidence" value="ECO:0007669"/>
    <property type="project" value="InterPro"/>
</dbReference>
<gene>
    <name evidence="3" type="ORF">NLI96_g1199</name>
</gene>
<dbReference type="Pfam" id="PF00010">
    <property type="entry name" value="HLH"/>
    <property type="match status" value="1"/>
</dbReference>
<protein>
    <recommendedName>
        <fullName evidence="2">BHLH domain-containing protein</fullName>
    </recommendedName>
</protein>
<dbReference type="InterPro" id="IPR036638">
    <property type="entry name" value="HLH_DNA-bd_sf"/>
</dbReference>
<feature type="region of interest" description="Disordered" evidence="1">
    <location>
        <begin position="1"/>
        <end position="20"/>
    </location>
</feature>
<proteinExistence type="predicted"/>
<dbReference type="PANTHER" id="PTHR47336:SF2">
    <property type="entry name" value="TRANSCRIPTION FACTOR HMS1-RELATED"/>
    <property type="match status" value="1"/>
</dbReference>
<dbReference type="Proteomes" id="UP001212997">
    <property type="component" value="Unassembled WGS sequence"/>
</dbReference>
<dbReference type="InterPro" id="IPR052099">
    <property type="entry name" value="Regulatory_TF_Diverse"/>
</dbReference>
<evidence type="ECO:0000313" key="4">
    <source>
        <dbReference type="Proteomes" id="UP001212997"/>
    </source>
</evidence>
<dbReference type="PANTHER" id="PTHR47336">
    <property type="entry name" value="TRANSCRIPTION FACTOR HMS1-RELATED"/>
    <property type="match status" value="1"/>
</dbReference>